<dbReference type="Pfam" id="PF13976">
    <property type="entry name" value="gag_pre-integrs"/>
    <property type="match status" value="1"/>
</dbReference>
<dbReference type="SUPFAM" id="SSF53098">
    <property type="entry name" value="Ribonuclease H-like"/>
    <property type="match status" value="1"/>
</dbReference>
<dbReference type="RefSeq" id="XP_016477882.1">
    <property type="nucleotide sequence ID" value="XM_016622396.1"/>
</dbReference>
<dbReference type="PANTHER" id="PTHR42648:SF31">
    <property type="entry name" value="RNA-DIRECTED DNA POLYMERASE"/>
    <property type="match status" value="1"/>
</dbReference>
<dbReference type="InterPro" id="IPR012337">
    <property type="entry name" value="RNaseH-like_sf"/>
</dbReference>
<dbReference type="InterPro" id="IPR001584">
    <property type="entry name" value="Integrase_cat-core"/>
</dbReference>
<dbReference type="GO" id="GO:0015074">
    <property type="term" value="P:DNA integration"/>
    <property type="evidence" value="ECO:0007669"/>
    <property type="project" value="InterPro"/>
</dbReference>
<gene>
    <name evidence="3" type="primary">LOC107799303</name>
</gene>
<evidence type="ECO:0000256" key="1">
    <source>
        <dbReference type="SAM" id="MobiDB-lite"/>
    </source>
</evidence>
<accession>A0A1S4AMD1</accession>
<dbReference type="GO" id="GO:0003676">
    <property type="term" value="F:nucleic acid binding"/>
    <property type="evidence" value="ECO:0007669"/>
    <property type="project" value="InterPro"/>
</dbReference>
<feature type="domain" description="Integrase catalytic" evidence="2">
    <location>
        <begin position="92"/>
        <end position="187"/>
    </location>
</feature>
<dbReference type="Pfam" id="PF00665">
    <property type="entry name" value="rve"/>
    <property type="match status" value="1"/>
</dbReference>
<dbReference type="PaxDb" id="4097-A0A1S4AMD1"/>
<dbReference type="Gene3D" id="3.30.420.10">
    <property type="entry name" value="Ribonuclease H-like superfamily/Ribonuclease H"/>
    <property type="match status" value="1"/>
</dbReference>
<dbReference type="OMA" id="CDIAMIK"/>
<feature type="compositionally biased region" description="Low complexity" evidence="1">
    <location>
        <begin position="295"/>
        <end position="307"/>
    </location>
</feature>
<sequence>MQILNNNSTFSAQANMAGSLQWRRHGGKKLIVVSLAVAEIKSRHRDTNIDVALWHKRLGHVSNIILRKLFSAKLASITDTINKCSVCPCAKQTELPLLSSYIKTTVAFDLIHLDVWGPYKSVAFDGNKYFLTVIDDFTRMTWSFLLKLKFDVCVVLAQLVVFFPTQFNKTMKAIRSDNGSEFVNSTLYNINRMPSSVLHGLSHFEFLYDRAPALVHLRILGCLCYAKKVHEVDKLLPRAKPVVLMGFYDTQKGYILLDLSSHCFFINRDVSFRDDIFPFKDISAPTHPIYLPPGSSSYSEEQFPSSSTPTSTMH</sequence>
<dbReference type="InterPro" id="IPR036397">
    <property type="entry name" value="RNaseH_sf"/>
</dbReference>
<proteinExistence type="predicted"/>
<dbReference type="AlphaFoldDB" id="A0A1S4AMD1"/>
<organism evidence="3">
    <name type="scientific">Nicotiana tabacum</name>
    <name type="common">Common tobacco</name>
    <dbReference type="NCBI Taxonomy" id="4097"/>
    <lineage>
        <taxon>Eukaryota</taxon>
        <taxon>Viridiplantae</taxon>
        <taxon>Streptophyta</taxon>
        <taxon>Embryophyta</taxon>
        <taxon>Tracheophyta</taxon>
        <taxon>Spermatophyta</taxon>
        <taxon>Magnoliopsida</taxon>
        <taxon>eudicotyledons</taxon>
        <taxon>Gunneridae</taxon>
        <taxon>Pentapetalae</taxon>
        <taxon>asterids</taxon>
        <taxon>lamiids</taxon>
        <taxon>Solanales</taxon>
        <taxon>Solanaceae</taxon>
        <taxon>Nicotianoideae</taxon>
        <taxon>Nicotianeae</taxon>
        <taxon>Nicotiana</taxon>
    </lineage>
</organism>
<dbReference type="PANTHER" id="PTHR42648">
    <property type="entry name" value="TRANSPOSASE, PUTATIVE-RELATED"/>
    <property type="match status" value="1"/>
</dbReference>
<dbReference type="InterPro" id="IPR039537">
    <property type="entry name" value="Retrotran_Ty1/copia-like"/>
</dbReference>
<dbReference type="Pfam" id="PF25597">
    <property type="entry name" value="SH3_retrovirus"/>
    <property type="match status" value="1"/>
</dbReference>
<dbReference type="PROSITE" id="PS50994">
    <property type="entry name" value="INTEGRASE"/>
    <property type="match status" value="1"/>
</dbReference>
<reference evidence="3" key="1">
    <citation type="submission" date="2025-08" db="UniProtKB">
        <authorList>
            <consortium name="RefSeq"/>
        </authorList>
    </citation>
    <scope>IDENTIFICATION</scope>
</reference>
<dbReference type="InterPro" id="IPR057670">
    <property type="entry name" value="SH3_retrovirus"/>
</dbReference>
<dbReference type="InterPro" id="IPR025724">
    <property type="entry name" value="GAG-pre-integrase_dom"/>
</dbReference>
<feature type="region of interest" description="Disordered" evidence="1">
    <location>
        <begin position="292"/>
        <end position="314"/>
    </location>
</feature>
<dbReference type="OrthoDB" id="1938465at2759"/>
<name>A0A1S4AMD1_TOBAC</name>
<evidence type="ECO:0000313" key="3">
    <source>
        <dbReference type="RefSeq" id="XP_016477882.1"/>
    </source>
</evidence>
<protein>
    <recommendedName>
        <fullName evidence="2">Integrase catalytic domain-containing protein</fullName>
    </recommendedName>
</protein>
<evidence type="ECO:0000259" key="2">
    <source>
        <dbReference type="PROSITE" id="PS50994"/>
    </source>
</evidence>
<dbReference type="STRING" id="4097.A0A1S4AMD1"/>
<dbReference type="KEGG" id="nta:107799303"/>